<dbReference type="Pfam" id="PF13847">
    <property type="entry name" value="Methyltransf_31"/>
    <property type="match status" value="1"/>
</dbReference>
<dbReference type="PANTHER" id="PTHR43861:SF1">
    <property type="entry name" value="TRANS-ACONITATE 2-METHYLTRANSFERASE"/>
    <property type="match status" value="1"/>
</dbReference>
<dbReference type="CDD" id="cd02440">
    <property type="entry name" value="AdoMet_MTases"/>
    <property type="match status" value="1"/>
</dbReference>
<evidence type="ECO:0000259" key="1">
    <source>
        <dbReference type="Pfam" id="PF13847"/>
    </source>
</evidence>
<evidence type="ECO:0000313" key="3">
    <source>
        <dbReference type="Proteomes" id="UP000198379"/>
    </source>
</evidence>
<dbReference type="OrthoDB" id="9800454at2"/>
<feature type="domain" description="Methyltransferase" evidence="1">
    <location>
        <begin position="58"/>
        <end position="146"/>
    </location>
</feature>
<keyword evidence="2" id="KW-0808">Transferase</keyword>
<dbReference type="AlphaFoldDB" id="A0A239DSG1"/>
<protein>
    <submittedName>
        <fullName evidence="2">Methyltransferase domain-containing protein</fullName>
    </submittedName>
</protein>
<dbReference type="RefSeq" id="WP_089373900.1">
    <property type="nucleotide sequence ID" value="NZ_BMEP01000011.1"/>
</dbReference>
<gene>
    <name evidence="2" type="ORF">SAMN06265376_11243</name>
</gene>
<dbReference type="Gene3D" id="3.40.50.150">
    <property type="entry name" value="Vaccinia Virus protein VP39"/>
    <property type="match status" value="1"/>
</dbReference>
<keyword evidence="3" id="KW-1185">Reference proteome</keyword>
<keyword evidence="2" id="KW-0489">Methyltransferase</keyword>
<reference evidence="2 3" key="1">
    <citation type="submission" date="2017-06" db="EMBL/GenBank/DDBJ databases">
        <authorList>
            <person name="Kim H.J."/>
            <person name="Triplett B.A."/>
        </authorList>
    </citation>
    <scope>NUCLEOTIDE SEQUENCE [LARGE SCALE GENOMIC DNA]</scope>
    <source>
        <strain evidence="2 3">DSM 25597</strain>
    </source>
</reference>
<organism evidence="2 3">
    <name type="scientific">Dokdonia pacifica</name>
    <dbReference type="NCBI Taxonomy" id="1627892"/>
    <lineage>
        <taxon>Bacteria</taxon>
        <taxon>Pseudomonadati</taxon>
        <taxon>Bacteroidota</taxon>
        <taxon>Flavobacteriia</taxon>
        <taxon>Flavobacteriales</taxon>
        <taxon>Flavobacteriaceae</taxon>
        <taxon>Dokdonia</taxon>
    </lineage>
</organism>
<dbReference type="GO" id="GO:0032259">
    <property type="term" value="P:methylation"/>
    <property type="evidence" value="ECO:0007669"/>
    <property type="project" value="UniProtKB-KW"/>
</dbReference>
<dbReference type="GO" id="GO:0008168">
    <property type="term" value="F:methyltransferase activity"/>
    <property type="evidence" value="ECO:0007669"/>
    <property type="project" value="UniProtKB-KW"/>
</dbReference>
<dbReference type="InterPro" id="IPR029063">
    <property type="entry name" value="SAM-dependent_MTases_sf"/>
</dbReference>
<dbReference type="InterPro" id="IPR025714">
    <property type="entry name" value="Methyltranfer_dom"/>
</dbReference>
<evidence type="ECO:0000313" key="2">
    <source>
        <dbReference type="EMBL" id="SNS35430.1"/>
    </source>
</evidence>
<dbReference type="Proteomes" id="UP000198379">
    <property type="component" value="Unassembled WGS sequence"/>
</dbReference>
<name>A0A239DSG1_9FLAO</name>
<dbReference type="SUPFAM" id="SSF53335">
    <property type="entry name" value="S-adenosyl-L-methionine-dependent methyltransferases"/>
    <property type="match status" value="1"/>
</dbReference>
<dbReference type="PANTHER" id="PTHR43861">
    <property type="entry name" value="TRANS-ACONITATE 2-METHYLTRANSFERASE-RELATED"/>
    <property type="match status" value="1"/>
</dbReference>
<proteinExistence type="predicted"/>
<accession>A0A239DSG1</accession>
<dbReference type="EMBL" id="FZNY01000012">
    <property type="protein sequence ID" value="SNS35430.1"/>
    <property type="molecule type" value="Genomic_DNA"/>
</dbReference>
<sequence length="236" mass="27523">MRNLTYRATERELMDDPDISLLDLKEALYDISKTNRMLGGNRITLKALSNIFNENPLKKQWTIVDVGCGDGEMLRLIADYFTSENLEIELIGIEISEQSIVMGEEMSHSYKNIRFLKKDILKINHTSFHCDIIICTLTLHHFKDQEILSFMKQFVTLAQVAVVINDLQRSKIAYQLFRLFSRIFIKSHVAKNDGLVSIASGFKKHELKKVAQQLKLKHSEITWKWAFRYLWLIKTL</sequence>